<dbReference type="Gene3D" id="3.40.1010.10">
    <property type="entry name" value="Cobalt-precorrin-4 Transmethylase, Domain 1"/>
    <property type="match status" value="1"/>
</dbReference>
<dbReference type="EMBL" id="CYKH01000376">
    <property type="protein sequence ID" value="CUF65384.1"/>
    <property type="molecule type" value="Genomic_DNA"/>
</dbReference>
<gene>
    <name evidence="7" type="ORF">BSAL_64490</name>
</gene>
<evidence type="ECO:0000256" key="4">
    <source>
        <dbReference type="ARBA" id="ARBA00022679"/>
    </source>
</evidence>
<feature type="domain" description="Tetrapyrrole methylase" evidence="6">
    <location>
        <begin position="83"/>
        <end position="282"/>
    </location>
</feature>
<reference evidence="8" key="1">
    <citation type="submission" date="2015-09" db="EMBL/GenBank/DDBJ databases">
        <authorList>
            <consortium name="Pathogen Informatics"/>
        </authorList>
    </citation>
    <scope>NUCLEOTIDE SEQUENCE [LARGE SCALE GENOMIC DNA]</scope>
    <source>
        <strain evidence="8">Lake Konstanz</strain>
    </source>
</reference>
<sequence length="431" mass="47664">MLTNSMMIARRFSSHTAAILLSSTYDSMCMSAVTIPHRCYMRPTTSPLLQSKKRYRETSQQSTVAGDAVNPLTKPSSVDKGALHLVSVPIGNLKDFSLRSLEVLRQVDYIVCINRQASRHLLELVDIDCSGKLIHYRPNGNDKLIEMLKGGRSMALLAPSGTPCIGDGGGDLVREMLQGGVRVTSVPGPSAVISALSVSGAMTKTEGPFHFGGTLPEKSGSRLRQLKHAAALGCPCVFYEYPRRLLHVLTDICRVMPKRVVSIVHEVTKVHESLHRDTADKLLIYYSRSEMLRLISRGQIVVVIDGADGMEEVLDGETMTSRDELYHRLVTRELDAAGGDPWSASKMVALSLSLPHGTVLAGYNQHEGDLARASSERSAQQEAAVVPMRAKTSRKERLRRLRIKRRERLIQKIEERQELIRMSAALPAFQK</sequence>
<dbReference type="OrthoDB" id="289942at2759"/>
<evidence type="ECO:0000313" key="8">
    <source>
        <dbReference type="Proteomes" id="UP000051952"/>
    </source>
</evidence>
<evidence type="ECO:0000259" key="6">
    <source>
        <dbReference type="Pfam" id="PF00590"/>
    </source>
</evidence>
<dbReference type="GO" id="GO:0032259">
    <property type="term" value="P:methylation"/>
    <property type="evidence" value="ECO:0007669"/>
    <property type="project" value="UniProtKB-KW"/>
</dbReference>
<dbReference type="Gene3D" id="3.30.950.10">
    <property type="entry name" value="Methyltransferase, Cobalt-precorrin-4 Transmethylase, Domain 2"/>
    <property type="match status" value="1"/>
</dbReference>
<dbReference type="PANTHER" id="PTHR46111">
    <property type="entry name" value="RIBOSOMAL RNA SMALL SUBUNIT METHYLTRANSFERASE I"/>
    <property type="match status" value="1"/>
</dbReference>
<name>A0A0S4IXW1_BODSA</name>
<dbReference type="InterPro" id="IPR008189">
    <property type="entry name" value="rRNA_ssu_MeTfrase_I"/>
</dbReference>
<dbReference type="GO" id="GO:0008168">
    <property type="term" value="F:methyltransferase activity"/>
    <property type="evidence" value="ECO:0007669"/>
    <property type="project" value="UniProtKB-KW"/>
</dbReference>
<dbReference type="AlphaFoldDB" id="A0A0S4IXW1"/>
<evidence type="ECO:0000256" key="3">
    <source>
        <dbReference type="ARBA" id="ARBA00022603"/>
    </source>
</evidence>
<dbReference type="Proteomes" id="UP000051952">
    <property type="component" value="Unassembled WGS sequence"/>
</dbReference>
<dbReference type="InterPro" id="IPR035996">
    <property type="entry name" value="4pyrrol_Methylase_sf"/>
</dbReference>
<dbReference type="InterPro" id="IPR014776">
    <property type="entry name" value="4pyrrole_Mease_sub2"/>
</dbReference>
<accession>A0A0S4IXW1</accession>
<organism evidence="7 8">
    <name type="scientific">Bodo saltans</name>
    <name type="common">Flagellated protozoan</name>
    <dbReference type="NCBI Taxonomy" id="75058"/>
    <lineage>
        <taxon>Eukaryota</taxon>
        <taxon>Discoba</taxon>
        <taxon>Euglenozoa</taxon>
        <taxon>Kinetoplastea</taxon>
        <taxon>Metakinetoplastina</taxon>
        <taxon>Eubodonida</taxon>
        <taxon>Bodonidae</taxon>
        <taxon>Bodo</taxon>
    </lineage>
</organism>
<keyword evidence="2" id="KW-0698">rRNA processing</keyword>
<dbReference type="VEuPathDB" id="TriTrypDB:BSAL_64490"/>
<evidence type="ECO:0000256" key="2">
    <source>
        <dbReference type="ARBA" id="ARBA00022552"/>
    </source>
</evidence>
<keyword evidence="3 7" id="KW-0489">Methyltransferase</keyword>
<keyword evidence="5" id="KW-0949">S-adenosyl-L-methionine</keyword>
<dbReference type="InterPro" id="IPR014777">
    <property type="entry name" value="4pyrrole_Mease_sub1"/>
</dbReference>
<dbReference type="InterPro" id="IPR000878">
    <property type="entry name" value="4pyrrol_Mease"/>
</dbReference>
<evidence type="ECO:0000256" key="5">
    <source>
        <dbReference type="ARBA" id="ARBA00022691"/>
    </source>
</evidence>
<dbReference type="PANTHER" id="PTHR46111:SF1">
    <property type="entry name" value="RIBOSOMAL RNA SMALL SUBUNIT METHYLTRANSFERASE I"/>
    <property type="match status" value="1"/>
</dbReference>
<evidence type="ECO:0000256" key="1">
    <source>
        <dbReference type="ARBA" id="ARBA00022490"/>
    </source>
</evidence>
<evidence type="ECO:0000313" key="7">
    <source>
        <dbReference type="EMBL" id="CUF65384.1"/>
    </source>
</evidence>
<dbReference type="CDD" id="cd11648">
    <property type="entry name" value="RsmI"/>
    <property type="match status" value="1"/>
</dbReference>
<proteinExistence type="predicted"/>
<dbReference type="GO" id="GO:0006364">
    <property type="term" value="P:rRNA processing"/>
    <property type="evidence" value="ECO:0007669"/>
    <property type="project" value="UniProtKB-KW"/>
</dbReference>
<protein>
    <submittedName>
        <fullName evidence="7">Methylase, putative</fullName>
    </submittedName>
</protein>
<keyword evidence="1" id="KW-0963">Cytoplasm</keyword>
<keyword evidence="4" id="KW-0808">Transferase</keyword>
<dbReference type="Pfam" id="PF00590">
    <property type="entry name" value="TP_methylase"/>
    <property type="match status" value="1"/>
</dbReference>
<keyword evidence="8" id="KW-1185">Reference proteome</keyword>
<dbReference type="SUPFAM" id="SSF53790">
    <property type="entry name" value="Tetrapyrrole methylase"/>
    <property type="match status" value="1"/>
</dbReference>